<feature type="compositionally biased region" description="Gly residues" evidence="1">
    <location>
        <begin position="613"/>
        <end position="625"/>
    </location>
</feature>
<evidence type="ECO:0000313" key="2">
    <source>
        <dbReference type="EMBL" id="GLC54057.1"/>
    </source>
</evidence>
<feature type="region of interest" description="Disordered" evidence="1">
    <location>
        <begin position="371"/>
        <end position="429"/>
    </location>
</feature>
<organism evidence="2 3">
    <name type="scientific">Pleodorina starrii</name>
    <dbReference type="NCBI Taxonomy" id="330485"/>
    <lineage>
        <taxon>Eukaryota</taxon>
        <taxon>Viridiplantae</taxon>
        <taxon>Chlorophyta</taxon>
        <taxon>core chlorophytes</taxon>
        <taxon>Chlorophyceae</taxon>
        <taxon>CS clade</taxon>
        <taxon>Chlamydomonadales</taxon>
        <taxon>Volvocaceae</taxon>
        <taxon>Pleodorina</taxon>
    </lineage>
</organism>
<feature type="compositionally biased region" description="Low complexity" evidence="1">
    <location>
        <begin position="406"/>
        <end position="419"/>
    </location>
</feature>
<evidence type="ECO:0000256" key="1">
    <source>
        <dbReference type="SAM" id="MobiDB-lite"/>
    </source>
</evidence>
<dbReference type="PANTHER" id="PTHR37474">
    <property type="entry name" value="RNA LIGASE/CYCLIC NUCLEOTIDE PHOSPHODIESTERASE"/>
    <property type="match status" value="1"/>
</dbReference>
<sequence>MDISAYKSANIHGAGPAKAAMTAGAPLKVHTTAVAVVPPVSVWRHIQAIRCFRDKSFVCWPPHINLLYPFFPDEDREAGRSAAGRDATDANAGGSGGLGIDGQAASFGSLAVRAGRALRNVAPFRVRLERLRTFRHSARSLTVWAEPSLARGDAPGGITAGACDANAGGRGGGGGSGAGDSGGGGGSGAGDSGGGGGGLLEVQRLLEAEFPECSDLSRDEGRGIDGFVPHLSLGQLRHEDELQALQAAWQPLEFQVDGVQLISRQGYLSPFTVRYHVPLGLDPNVDLDPDRDALDLIWRARLDPGGGSSVGGRGRGVVRLDVPYIATMSCLAGDAGDDAALERAQGGRLLGLVRRFASPCLALPSPLPGLAPSRGFPGSQPPGLAPGGGGGGDAAEPSVGPSRTDGSGAAAPSQPTASAGAGGSTGGSHTATAVVATATSRIDADTGAASVDVGMGAAAGPGLGSEPRRDDSRSDGGDGGGCRGEVAKNAASSTGRLAGGGGSGGSHVWWFAYGGALAAQPQRIGAVLSTPARLERFQLAFNRRGARANLLPNDPQSRSAATHRPHDGPAAATHGSVAPGPSATGPPRAASGTGAQDAATGRSAAQGSRHGDGGGGEGGGGGGEAAGTRAGADDGPGDPWAPAVHGVLYKLPVDAMSRLLLAVGEACPIEVRCVPYGRAVAHHQEGHGGGAATADDDDDGGGPAVSPPSTPYGGGGGDGSSAEGAPVAAVAFLVPPERCLAATALPPTEGYTAALRQAYASHDIDAGFQEWLRRVACVPDAAAREAAYCTGFDGRPLGGAGSGAWRTGAKKAAGGLPRSVTDW</sequence>
<evidence type="ECO:0000313" key="3">
    <source>
        <dbReference type="Proteomes" id="UP001165080"/>
    </source>
</evidence>
<gene>
    <name evidence="2" type="primary">PLEST001556</name>
    <name evidence="2" type="ORF">PLESTB_000818900</name>
</gene>
<protein>
    <submittedName>
        <fullName evidence="2">Uncharacterized protein</fullName>
    </submittedName>
</protein>
<feature type="region of interest" description="Disordered" evidence="1">
    <location>
        <begin position="170"/>
        <end position="194"/>
    </location>
</feature>
<feature type="region of interest" description="Disordered" evidence="1">
    <location>
        <begin position="453"/>
        <end position="487"/>
    </location>
</feature>
<proteinExistence type="predicted"/>
<feature type="region of interest" description="Disordered" evidence="1">
    <location>
        <begin position="548"/>
        <end position="638"/>
    </location>
</feature>
<dbReference type="Gene3D" id="3.90.1140.10">
    <property type="entry name" value="Cyclic phosphodiesterase"/>
    <property type="match status" value="1"/>
</dbReference>
<name>A0A9W6F2J9_9CHLO</name>
<feature type="region of interest" description="Disordered" evidence="1">
    <location>
        <begin position="683"/>
        <end position="721"/>
    </location>
</feature>
<accession>A0A9W6F2J9</accession>
<dbReference type="EMBL" id="BRXU01000009">
    <property type="protein sequence ID" value="GLC54057.1"/>
    <property type="molecule type" value="Genomic_DNA"/>
</dbReference>
<dbReference type="PANTHER" id="PTHR37474:SF1">
    <property type="entry name" value="2'-5' RNA LIGASE FAMILY PROTEIN"/>
    <property type="match status" value="1"/>
</dbReference>
<keyword evidence="3" id="KW-1185">Reference proteome</keyword>
<dbReference type="AlphaFoldDB" id="A0A9W6F2J9"/>
<dbReference type="Proteomes" id="UP001165080">
    <property type="component" value="Unassembled WGS sequence"/>
</dbReference>
<comment type="caution">
    <text evidence="2">The sequence shown here is derived from an EMBL/GenBank/DDBJ whole genome shotgun (WGS) entry which is preliminary data.</text>
</comment>
<feature type="compositionally biased region" description="Basic and acidic residues" evidence="1">
    <location>
        <begin position="466"/>
        <end position="476"/>
    </location>
</feature>
<dbReference type="Pfam" id="PF13563">
    <property type="entry name" value="2_5_RNA_ligase2"/>
    <property type="match status" value="2"/>
</dbReference>
<reference evidence="2 3" key="1">
    <citation type="journal article" date="2023" name="Commun. Biol.">
        <title>Reorganization of the ancestral sex-determining regions during the evolution of trioecy in Pleodorina starrii.</title>
        <authorList>
            <person name="Takahashi K."/>
            <person name="Suzuki S."/>
            <person name="Kawai-Toyooka H."/>
            <person name="Yamamoto K."/>
            <person name="Hamaji T."/>
            <person name="Ootsuki R."/>
            <person name="Yamaguchi H."/>
            <person name="Kawachi M."/>
            <person name="Higashiyama T."/>
            <person name="Nozaki H."/>
        </authorList>
    </citation>
    <scope>NUCLEOTIDE SEQUENCE [LARGE SCALE GENOMIC DNA]</scope>
    <source>
        <strain evidence="2 3">NIES-4479</strain>
    </source>
</reference>